<feature type="compositionally biased region" description="Low complexity" evidence="1">
    <location>
        <begin position="221"/>
        <end position="240"/>
    </location>
</feature>
<dbReference type="PANTHER" id="PTHR30336">
    <property type="entry name" value="INNER MEMBRANE PROTEIN, PROBABLE PERMEASE"/>
    <property type="match status" value="1"/>
</dbReference>
<dbReference type="InterPro" id="IPR051599">
    <property type="entry name" value="Cell_Envelope_Assoc"/>
</dbReference>
<reference evidence="4 5" key="1">
    <citation type="submission" date="2024-05" db="EMBL/GenBank/DDBJ databases">
        <title>Genome Sequence and Characterization of the New Strain Purple Sulfur Bacterium of Genus Thioalkalicoccus.</title>
        <authorList>
            <person name="Bryantseva I.A."/>
            <person name="Kyndt J.A."/>
            <person name="Imhoff J.F."/>
        </authorList>
    </citation>
    <scope>NUCLEOTIDE SEQUENCE [LARGE SCALE GENOMIC DNA]</scope>
    <source>
        <strain evidence="4 5">Um2</strain>
    </source>
</reference>
<gene>
    <name evidence="4" type="ORF">ABC977_01445</name>
</gene>
<evidence type="ECO:0000259" key="3">
    <source>
        <dbReference type="Pfam" id="PF02698"/>
    </source>
</evidence>
<keyword evidence="2" id="KW-1133">Transmembrane helix</keyword>
<evidence type="ECO:0000256" key="1">
    <source>
        <dbReference type="SAM" id="MobiDB-lite"/>
    </source>
</evidence>
<keyword evidence="5" id="KW-1185">Reference proteome</keyword>
<feature type="region of interest" description="Disordered" evidence="1">
    <location>
        <begin position="219"/>
        <end position="240"/>
    </location>
</feature>
<dbReference type="Proteomes" id="UP001564408">
    <property type="component" value="Unassembled WGS sequence"/>
</dbReference>
<keyword evidence="2" id="KW-0472">Membrane</keyword>
<proteinExistence type="predicted"/>
<dbReference type="PANTHER" id="PTHR30336:SF20">
    <property type="entry name" value="DUF218 DOMAIN-CONTAINING PROTEIN"/>
    <property type="match status" value="1"/>
</dbReference>
<protein>
    <submittedName>
        <fullName evidence="4">ElyC/SanA/YdcF family protein</fullName>
    </submittedName>
</protein>
<evidence type="ECO:0000313" key="4">
    <source>
        <dbReference type="EMBL" id="MEY6431068.1"/>
    </source>
</evidence>
<dbReference type="EMBL" id="JBDKXB010000001">
    <property type="protein sequence ID" value="MEY6431068.1"/>
    <property type="molecule type" value="Genomic_DNA"/>
</dbReference>
<dbReference type="RefSeq" id="WP_369665442.1">
    <property type="nucleotide sequence ID" value="NZ_JBDKXB010000001.1"/>
</dbReference>
<dbReference type="InterPro" id="IPR003848">
    <property type="entry name" value="DUF218"/>
</dbReference>
<comment type="caution">
    <text evidence="4">The sequence shown here is derived from an EMBL/GenBank/DDBJ whole genome shotgun (WGS) entry which is preliminary data.</text>
</comment>
<sequence>MASDAKAPDRRRIGVIAVATAILLSPILILFGIDLAITLLARGQIHDDLARVPPAPVALVLGTSSRRPGGPNLFYSPRIEAAAELYHAGRVRAILVSGDNATPHYNEPQTMRRDLIAHGVPDEYITLDYAGFRTLDSMIRAKAVFGQDHLIIVSQRFHAERALFLAHHAGIRATAYAAADPSQNWYSRVRRRETLARAAAVLDLLRARGPRFLGDPERVPLRPLLESPPSDDPCPSGSSC</sequence>
<keyword evidence="2" id="KW-0812">Transmembrane</keyword>
<dbReference type="Pfam" id="PF02698">
    <property type="entry name" value="DUF218"/>
    <property type="match status" value="1"/>
</dbReference>
<organism evidence="4 5">
    <name type="scientific">Thioalkalicoccus limnaeus</name>
    <dbReference type="NCBI Taxonomy" id="120681"/>
    <lineage>
        <taxon>Bacteria</taxon>
        <taxon>Pseudomonadati</taxon>
        <taxon>Pseudomonadota</taxon>
        <taxon>Gammaproteobacteria</taxon>
        <taxon>Chromatiales</taxon>
        <taxon>Chromatiaceae</taxon>
        <taxon>Thioalkalicoccus</taxon>
    </lineage>
</organism>
<dbReference type="CDD" id="cd06259">
    <property type="entry name" value="YdcF-like"/>
    <property type="match status" value="1"/>
</dbReference>
<feature type="transmembrane region" description="Helical" evidence="2">
    <location>
        <begin position="12"/>
        <end position="33"/>
    </location>
</feature>
<feature type="domain" description="DUF218" evidence="3">
    <location>
        <begin position="57"/>
        <end position="184"/>
    </location>
</feature>
<evidence type="ECO:0000256" key="2">
    <source>
        <dbReference type="SAM" id="Phobius"/>
    </source>
</evidence>
<name>A0ABV4BCV0_9GAMM</name>
<accession>A0ABV4BCV0</accession>
<evidence type="ECO:0000313" key="5">
    <source>
        <dbReference type="Proteomes" id="UP001564408"/>
    </source>
</evidence>